<evidence type="ECO:0000256" key="4">
    <source>
        <dbReference type="ARBA" id="ARBA00023128"/>
    </source>
</evidence>
<dbReference type="InterPro" id="IPR003319">
    <property type="entry name" value="YMF19-like_N"/>
</dbReference>
<dbReference type="AlphaFoldDB" id="I6LIM0"/>
<evidence type="ECO:0000256" key="5">
    <source>
        <dbReference type="ARBA" id="ARBA00023136"/>
    </source>
</evidence>
<keyword evidence="4 9" id="KW-0496">Mitochondrion</keyword>
<dbReference type="GO" id="GO:0006754">
    <property type="term" value="P:ATP biosynthetic process"/>
    <property type="evidence" value="ECO:0007669"/>
    <property type="project" value="UniProtKB-KW"/>
</dbReference>
<organism evidence="9">
    <name type="scientific">Xestospongia muta</name>
    <name type="common">Giant barrel sponge</name>
    <dbReference type="NCBI Taxonomy" id="178552"/>
    <lineage>
        <taxon>Eukaryota</taxon>
        <taxon>Metazoa</taxon>
        <taxon>Porifera</taxon>
        <taxon>Demospongiae</taxon>
        <taxon>Heteroscleromorpha</taxon>
        <taxon>Haplosclerida</taxon>
        <taxon>Petrosiidae</taxon>
        <taxon>Xestospongia</taxon>
    </lineage>
</organism>
<reference evidence="9" key="1">
    <citation type="journal article" date="2008" name="Gene">
        <title>The mitochondrial genome of Hydra oligactis (Cnidaria, Hydrozoa) sheds new light on animal mtDNA evolution and cnidarian phylogeny.</title>
        <authorList>
            <person name="Kayal E."/>
            <person name="Lavrov D.V."/>
        </authorList>
    </citation>
    <scope>NUCLEOTIDE SEQUENCE</scope>
</reference>
<gene>
    <name evidence="9" type="primary">atp8</name>
</gene>
<evidence type="ECO:0000256" key="1">
    <source>
        <dbReference type="ARBA" id="ARBA00004325"/>
    </source>
</evidence>
<keyword evidence="3 7" id="KW-1133">Transmembrane helix</keyword>
<proteinExistence type="predicted"/>
<keyword evidence="6" id="KW-0066">ATP synthesis</keyword>
<evidence type="ECO:0000259" key="8">
    <source>
        <dbReference type="Pfam" id="PF02326"/>
    </source>
</evidence>
<evidence type="ECO:0000313" key="9">
    <source>
        <dbReference type="EMBL" id="ABW83901.1"/>
    </source>
</evidence>
<name>I6LIM0_XESMU</name>
<evidence type="ECO:0000256" key="6">
    <source>
        <dbReference type="ARBA" id="ARBA00023310"/>
    </source>
</evidence>
<keyword evidence="5 7" id="KW-0472">Membrane</keyword>
<accession>I6LIM0</accession>
<sequence length="76" mass="8949">MPQLDTVTYLTQYTWTLVTLFFLFSLLVNIILPKLQQQLAIREISGQFRPEVQSSDLLRTEVLILRSLFQQDSNYI</sequence>
<feature type="domain" description="ATP synthase YMF19-like N-terminal" evidence="8">
    <location>
        <begin position="2"/>
        <end position="44"/>
    </location>
</feature>
<dbReference type="GO" id="GO:0031966">
    <property type="term" value="C:mitochondrial membrane"/>
    <property type="evidence" value="ECO:0007669"/>
    <property type="project" value="UniProtKB-SubCell"/>
</dbReference>
<comment type="subcellular location">
    <subcellularLocation>
        <location evidence="1">Mitochondrion membrane</location>
    </subcellularLocation>
</comment>
<geneLocation type="mitochondrion" evidence="9"/>
<keyword evidence="2 7" id="KW-0812">Transmembrane</keyword>
<dbReference type="RefSeq" id="YP_001648594.1">
    <property type="nucleotide sequence ID" value="NC_010211.1"/>
</dbReference>
<dbReference type="EMBL" id="EU237490">
    <property type="protein sequence ID" value="ABW83901.1"/>
    <property type="molecule type" value="Genomic_DNA"/>
</dbReference>
<evidence type="ECO:0000256" key="3">
    <source>
        <dbReference type="ARBA" id="ARBA00022989"/>
    </source>
</evidence>
<evidence type="ECO:0000256" key="7">
    <source>
        <dbReference type="SAM" id="Phobius"/>
    </source>
</evidence>
<feature type="transmembrane region" description="Helical" evidence="7">
    <location>
        <begin position="12"/>
        <end position="32"/>
    </location>
</feature>
<evidence type="ECO:0000256" key="2">
    <source>
        <dbReference type="ARBA" id="ARBA00022692"/>
    </source>
</evidence>
<dbReference type="GeneID" id="5846428"/>
<protein>
    <submittedName>
        <fullName evidence="9">ATP synthase F0 subunit 8</fullName>
    </submittedName>
</protein>
<dbReference type="Pfam" id="PF02326">
    <property type="entry name" value="YMF19"/>
    <property type="match status" value="1"/>
</dbReference>